<dbReference type="InterPro" id="IPR003660">
    <property type="entry name" value="HAMP_dom"/>
</dbReference>
<evidence type="ECO:0000259" key="6">
    <source>
        <dbReference type="PROSITE" id="PS50111"/>
    </source>
</evidence>
<dbReference type="PANTHER" id="PTHR32089:SF112">
    <property type="entry name" value="LYSOZYME-LIKE PROTEIN-RELATED"/>
    <property type="match status" value="1"/>
</dbReference>
<keyword evidence="1 3" id="KW-0807">Transducer</keyword>
<dbReference type="Pfam" id="PF00015">
    <property type="entry name" value="MCPsignal"/>
    <property type="match status" value="1"/>
</dbReference>
<keyword evidence="9" id="KW-1185">Reference proteome</keyword>
<evidence type="ECO:0000256" key="3">
    <source>
        <dbReference type="PROSITE-ProRule" id="PRU00284"/>
    </source>
</evidence>
<comment type="similarity">
    <text evidence="2">Belongs to the methyl-accepting chemotaxis (MCP) protein family.</text>
</comment>
<dbReference type="SMART" id="SM00283">
    <property type="entry name" value="MA"/>
    <property type="match status" value="1"/>
</dbReference>
<dbReference type="SMART" id="SM00304">
    <property type="entry name" value="HAMP"/>
    <property type="match status" value="1"/>
</dbReference>
<accession>A0ABS4AUR4</accession>
<dbReference type="SUPFAM" id="SSF58104">
    <property type="entry name" value="Methyl-accepting chemotaxis protein (MCP) signaling domain"/>
    <property type="match status" value="1"/>
</dbReference>
<feature type="region of interest" description="Disordered" evidence="4">
    <location>
        <begin position="387"/>
        <end position="415"/>
    </location>
</feature>
<keyword evidence="5" id="KW-1133">Transmembrane helix</keyword>
<dbReference type="Pfam" id="PF00672">
    <property type="entry name" value="HAMP"/>
    <property type="match status" value="1"/>
</dbReference>
<dbReference type="SUPFAM" id="SSF141371">
    <property type="entry name" value="PilZ domain-like"/>
    <property type="match status" value="1"/>
</dbReference>
<dbReference type="Pfam" id="PF07238">
    <property type="entry name" value="PilZ"/>
    <property type="match status" value="1"/>
</dbReference>
<feature type="domain" description="Methyl-accepting transducer" evidence="6">
    <location>
        <begin position="382"/>
        <end position="604"/>
    </location>
</feature>
<evidence type="ECO:0000259" key="7">
    <source>
        <dbReference type="PROSITE" id="PS50885"/>
    </source>
</evidence>
<dbReference type="PRINTS" id="PR00260">
    <property type="entry name" value="CHEMTRNSDUCR"/>
</dbReference>
<feature type="domain" description="HAMP" evidence="7">
    <location>
        <begin position="289"/>
        <end position="342"/>
    </location>
</feature>
<evidence type="ECO:0000313" key="8">
    <source>
        <dbReference type="EMBL" id="MBP0465100.1"/>
    </source>
</evidence>
<dbReference type="InterPro" id="IPR004090">
    <property type="entry name" value="Chemotax_Me-accpt_rcpt"/>
</dbReference>
<dbReference type="InterPro" id="IPR029151">
    <property type="entry name" value="Sensor-like_sf"/>
</dbReference>
<dbReference type="InterPro" id="IPR009875">
    <property type="entry name" value="PilZ_domain"/>
</dbReference>
<dbReference type="CDD" id="cd18773">
    <property type="entry name" value="PDC1_HK_sensor"/>
    <property type="match status" value="1"/>
</dbReference>
<dbReference type="Gene3D" id="1.10.287.950">
    <property type="entry name" value="Methyl-accepting chemotaxis protein"/>
    <property type="match status" value="1"/>
</dbReference>
<reference evidence="8 9" key="1">
    <citation type="submission" date="2021-03" db="EMBL/GenBank/DDBJ databases">
        <authorList>
            <person name="So Y."/>
        </authorList>
    </citation>
    <scope>NUCLEOTIDE SEQUENCE [LARGE SCALE GENOMIC DNA]</scope>
    <source>
        <strain evidence="8 9">PWR1</strain>
    </source>
</reference>
<feature type="compositionally biased region" description="Low complexity" evidence="4">
    <location>
        <begin position="402"/>
        <end position="412"/>
    </location>
</feature>
<dbReference type="PROSITE" id="PS50885">
    <property type="entry name" value="HAMP"/>
    <property type="match status" value="1"/>
</dbReference>
<dbReference type="SUPFAM" id="SSF103190">
    <property type="entry name" value="Sensory domain-like"/>
    <property type="match status" value="1"/>
</dbReference>
<feature type="transmembrane region" description="Helical" evidence="5">
    <location>
        <begin position="265"/>
        <end position="288"/>
    </location>
</feature>
<dbReference type="InterPro" id="IPR004089">
    <property type="entry name" value="MCPsignal_dom"/>
</dbReference>
<dbReference type="PROSITE" id="PS50111">
    <property type="entry name" value="CHEMOTAXIS_TRANSDUC_2"/>
    <property type="match status" value="1"/>
</dbReference>
<keyword evidence="5" id="KW-0812">Transmembrane</keyword>
<dbReference type="Proteomes" id="UP000680815">
    <property type="component" value="Unassembled WGS sequence"/>
</dbReference>
<keyword evidence="5" id="KW-0472">Membrane</keyword>
<dbReference type="Gene3D" id="6.10.340.10">
    <property type="match status" value="1"/>
</dbReference>
<name>A0ABS4AUR4_9PROT</name>
<sequence length="744" mass="75033">MLLVAVLSVGGAGWAVRTSNVEMMDEALTRSLDRAEAELAAVGLRMRGHAAGLAARPDVVRAVGAADSAAARDILVAAFEALRAADPAVAVIEATDAAGRVLIRGHNPGRAGDDKSRAPDVAAALAGRPAVGNEVSPTSGAIAIGAVLPLRGADGRVVGTIRVGSNPNAALATEIGQGAGGVAALFGAGRLVAASLEGLTADALPPAALAAIRSGAAMNDVSGVLPGRGNHLVGARPIRDLAGQAVGTVMIAMPTQRYDAQESHVLWIILACCGVVILLALPLAVFAARRIAGPLAALGETMGTIAGGRTDVAVPGIGRQDEIGGMARALETFRLGLEEKARLNAAAAAEQAARARRQAAIERHTEEFGRSIAGVMDQLRDAAGGMRNSAGEMAKASEGTRAQAESTAAGAEESSRNLASVAAATEELTVSVSEISRQVAAAASAAREAVDRAEATGARVQGLSEAAGQIGDVVRLISGIAGQTNLLALNATIEAARAGEAGKGFAVVASEVKTLATETARATEQIGQQVAAIQAATLDAVGAVAQVGTAIGSMNEVASAIAAAVEEQGAATREIAASVQTVARQNNDATQAMHDVSSVAATARGTSGTVLEAAEGLARIAGTLREEVDQFLAAMRADESDRRRYERIPARGMRVGLRGVAATVEQVELFDVSRGGAALVTAHSVATGTDITIMLPDGMGEVGGRVVYCAGGRMGVVLRQDAASLTRIDRLLDRLQPASMAAAA</sequence>
<organism evidence="8 9">
    <name type="scientific">Roseomonas nitratireducens</name>
    <dbReference type="NCBI Taxonomy" id="2820810"/>
    <lineage>
        <taxon>Bacteria</taxon>
        <taxon>Pseudomonadati</taxon>
        <taxon>Pseudomonadota</taxon>
        <taxon>Alphaproteobacteria</taxon>
        <taxon>Acetobacterales</taxon>
        <taxon>Roseomonadaceae</taxon>
        <taxon>Roseomonas</taxon>
    </lineage>
</organism>
<dbReference type="Gene3D" id="2.40.10.220">
    <property type="entry name" value="predicted glycosyltransferase like domains"/>
    <property type="match status" value="1"/>
</dbReference>
<evidence type="ECO:0000256" key="4">
    <source>
        <dbReference type="SAM" id="MobiDB-lite"/>
    </source>
</evidence>
<comment type="caution">
    <text evidence="8">The sequence shown here is derived from an EMBL/GenBank/DDBJ whole genome shotgun (WGS) entry which is preliminary data.</text>
</comment>
<dbReference type="EMBL" id="JAGIYZ010000013">
    <property type="protein sequence ID" value="MBP0465100.1"/>
    <property type="molecule type" value="Genomic_DNA"/>
</dbReference>
<proteinExistence type="inferred from homology"/>
<evidence type="ECO:0000256" key="1">
    <source>
        <dbReference type="ARBA" id="ARBA00023224"/>
    </source>
</evidence>
<evidence type="ECO:0000313" key="9">
    <source>
        <dbReference type="Proteomes" id="UP000680815"/>
    </source>
</evidence>
<evidence type="ECO:0000256" key="2">
    <source>
        <dbReference type="ARBA" id="ARBA00029447"/>
    </source>
</evidence>
<protein>
    <submittedName>
        <fullName evidence="8">HAMP domain-containing protein</fullName>
    </submittedName>
</protein>
<evidence type="ECO:0000256" key="5">
    <source>
        <dbReference type="SAM" id="Phobius"/>
    </source>
</evidence>
<dbReference type="RefSeq" id="WP_209352492.1">
    <property type="nucleotide sequence ID" value="NZ_JAGIYZ010000013.1"/>
</dbReference>
<dbReference type="PANTHER" id="PTHR32089">
    <property type="entry name" value="METHYL-ACCEPTING CHEMOTAXIS PROTEIN MCPB"/>
    <property type="match status" value="1"/>
</dbReference>
<gene>
    <name evidence="8" type="ORF">J5Y09_14340</name>
</gene>